<dbReference type="SUPFAM" id="SSF51445">
    <property type="entry name" value="(Trans)glycosidases"/>
    <property type="match status" value="1"/>
</dbReference>
<proteinExistence type="predicted"/>
<dbReference type="InterPro" id="IPR045857">
    <property type="entry name" value="O16G_dom_2"/>
</dbReference>
<dbReference type="Gene3D" id="3.90.400.10">
    <property type="entry name" value="Oligo-1,6-glucosidase, Domain 2"/>
    <property type="match status" value="1"/>
</dbReference>
<dbReference type="Pfam" id="PF00128">
    <property type="entry name" value="Alpha-amylase"/>
    <property type="match status" value="1"/>
</dbReference>
<dbReference type="GO" id="GO:0005975">
    <property type="term" value="P:carbohydrate metabolic process"/>
    <property type="evidence" value="ECO:0007669"/>
    <property type="project" value="InterPro"/>
</dbReference>
<accession>A0A2H0BGI8</accession>
<dbReference type="PANTHER" id="PTHR10357">
    <property type="entry name" value="ALPHA-AMYLASE FAMILY MEMBER"/>
    <property type="match status" value="1"/>
</dbReference>
<dbReference type="PANTHER" id="PTHR10357:SF219">
    <property type="entry name" value="MALTOSE ALPHA-D-GLUCOSYLTRANSFERASE"/>
    <property type="match status" value="1"/>
</dbReference>
<sequence length="415" mass="48301">MDLNKLIIYELYVDKFAGDFKGLTRKLSYLSDLGVNTLLILPHYPSPMIDGGYDVSNYKAVRFELGDLEEFEECMVECEKRNIRVIVDLVLNHTSIRHPWFIDAKSSRQSQKRDWYLWGSDRSRLKESRNVFPRLKPSNWIYSEPTDSYYYATFYPQQADLNWDNPQVFEAFVDIIKFWLRRGVSGFRLDAVSHMIKREHSESVNEPEVHNIIKRLRLCLEEHNPEVILLAETSGTHKDAYSYFGNGDECHLVFNFGIAAALFSKYIMGESEMFAAYKADVVHVPEGCAWAVHLRNHDALSFNPLPIDDRTKIISMIDPHHDFEFMRGNGVSMRMGSILDSEQIIKMYADLFSLEAAKIIYYGSEIGMKNEVFYKHPRDTREYVRGDFDWELAQSQNEDPHSILSLVKARISQNK</sequence>
<evidence type="ECO:0000313" key="3">
    <source>
        <dbReference type="Proteomes" id="UP000228495"/>
    </source>
</evidence>
<name>A0A2H0BGI8_UNCKA</name>
<dbReference type="InterPro" id="IPR017853">
    <property type="entry name" value="GH"/>
</dbReference>
<dbReference type="Proteomes" id="UP000228495">
    <property type="component" value="Unassembled WGS sequence"/>
</dbReference>
<feature type="domain" description="Glycosyl hydrolase family 13 catalytic" evidence="1">
    <location>
        <begin position="6"/>
        <end position="410"/>
    </location>
</feature>
<dbReference type="InterPro" id="IPR006047">
    <property type="entry name" value="GH13_cat_dom"/>
</dbReference>
<reference evidence="2 3" key="1">
    <citation type="submission" date="2017-09" db="EMBL/GenBank/DDBJ databases">
        <title>Depth-based differentiation of microbial function through sediment-hosted aquifers and enrichment of novel symbionts in the deep terrestrial subsurface.</title>
        <authorList>
            <person name="Probst A.J."/>
            <person name="Ladd B."/>
            <person name="Jarett J.K."/>
            <person name="Geller-Mcgrath D.E."/>
            <person name="Sieber C.M."/>
            <person name="Emerson J.B."/>
            <person name="Anantharaman K."/>
            <person name="Thomas B.C."/>
            <person name="Malmstrom R."/>
            <person name="Stieglmeier M."/>
            <person name="Klingl A."/>
            <person name="Woyke T."/>
            <person name="Ryan C.M."/>
            <person name="Banfield J.F."/>
        </authorList>
    </citation>
    <scope>NUCLEOTIDE SEQUENCE [LARGE SCALE GENOMIC DNA]</scope>
    <source>
        <strain evidence="2">CG22_combo_CG10-13_8_21_14_all_39_12</strain>
    </source>
</reference>
<gene>
    <name evidence="2" type="ORF">COX05_01190</name>
</gene>
<organism evidence="2 3">
    <name type="scientific">candidate division WWE3 bacterium CG22_combo_CG10-13_8_21_14_all_39_12</name>
    <dbReference type="NCBI Taxonomy" id="1975094"/>
    <lineage>
        <taxon>Bacteria</taxon>
        <taxon>Katanobacteria</taxon>
    </lineage>
</organism>
<dbReference type="Gene3D" id="3.20.20.80">
    <property type="entry name" value="Glycosidases"/>
    <property type="match status" value="1"/>
</dbReference>
<evidence type="ECO:0000259" key="1">
    <source>
        <dbReference type="SMART" id="SM00642"/>
    </source>
</evidence>
<dbReference type="AlphaFoldDB" id="A0A2H0BGI8"/>
<protein>
    <recommendedName>
        <fullName evidence="1">Glycosyl hydrolase family 13 catalytic domain-containing protein</fullName>
    </recommendedName>
</protein>
<comment type="caution">
    <text evidence="2">The sequence shown here is derived from an EMBL/GenBank/DDBJ whole genome shotgun (WGS) entry which is preliminary data.</text>
</comment>
<dbReference type="SMART" id="SM00642">
    <property type="entry name" value="Aamy"/>
    <property type="match status" value="1"/>
</dbReference>
<evidence type="ECO:0000313" key="2">
    <source>
        <dbReference type="EMBL" id="PIP56792.1"/>
    </source>
</evidence>
<dbReference type="EMBL" id="PCSU01000015">
    <property type="protein sequence ID" value="PIP56792.1"/>
    <property type="molecule type" value="Genomic_DNA"/>
</dbReference>